<name>A0A523UZ67_UNCT6</name>
<protein>
    <submittedName>
        <fullName evidence="1">DUF885 domain-containing protein</fullName>
    </submittedName>
</protein>
<comment type="caution">
    <text evidence="1">The sequence shown here is derived from an EMBL/GenBank/DDBJ whole genome shotgun (WGS) entry which is preliminary data.</text>
</comment>
<dbReference type="EMBL" id="SOJN01000012">
    <property type="protein sequence ID" value="TET47651.1"/>
    <property type="molecule type" value="Genomic_DNA"/>
</dbReference>
<dbReference type="PANTHER" id="PTHR33361">
    <property type="entry name" value="GLR0591 PROTEIN"/>
    <property type="match status" value="1"/>
</dbReference>
<sequence length="543" mass="62100">MPKRDTLDAAVDQFLKELWRRNPVEATAVGVHDYDTELGDLSSPAIEDDTRWLKTQLSKFEGLDSNSLSKMEVEDLKLTIAMIRTRLLFLDEMKILKKNPVAYPEICIYGCYVPCVRTYAGIEERLNSVVKRLSLIPGVLKEGRANLSNPPRIWTNLAVESAEGAIMFVKGALPPLFEQVPKLKKDFEKASTQALAAVEGYIKFLKDALLASSSGAFGIGRGRFDFLLGEDHMLEFDADSLLAFGESSISKTEEELTLVANRLDPSKHWRDIVEMHKDEHPEPGELLRFYEEKIEQAKRFVVDNGLVTLPEEESLEVIPTPEFERPFLPYAAYMPPAPFEREQKGFFYVTTVDERLDDEQKKQQLRGHNRYKAGITALHEAYPGHHLQLTTSNTHPSKIRRLYGNNVFVEGWALYCEEMMYEQGFYPDATTRLFQLKDTLWRACRVVLDVKLHLNLISFTEACDFLAKEAGLERLNAEKEVSRYTLSPTQPMSYLVGREEIRSLRERVKSMKPEGFQLDRFHDWVLSHGSVPVGLIFPESFFS</sequence>
<dbReference type="Pfam" id="PF05960">
    <property type="entry name" value="DUF885"/>
    <property type="match status" value="1"/>
</dbReference>
<reference evidence="1 2" key="1">
    <citation type="submission" date="2019-03" db="EMBL/GenBank/DDBJ databases">
        <title>Metabolic potential of uncultured bacteria and archaea associated with petroleum seepage in deep-sea sediments.</title>
        <authorList>
            <person name="Dong X."/>
            <person name="Hubert C."/>
        </authorList>
    </citation>
    <scope>NUCLEOTIDE SEQUENCE [LARGE SCALE GENOMIC DNA]</scope>
    <source>
        <strain evidence="1">E44_bin18</strain>
    </source>
</reference>
<accession>A0A523UZ67</accession>
<dbReference type="AlphaFoldDB" id="A0A523UZ67"/>
<organism evidence="1 2">
    <name type="scientific">candidate division TA06 bacterium</name>
    <dbReference type="NCBI Taxonomy" id="2250710"/>
    <lineage>
        <taxon>Bacteria</taxon>
        <taxon>Bacteria division TA06</taxon>
    </lineage>
</organism>
<evidence type="ECO:0000313" key="1">
    <source>
        <dbReference type="EMBL" id="TET47651.1"/>
    </source>
</evidence>
<dbReference type="PANTHER" id="PTHR33361:SF15">
    <property type="entry name" value="DUF885 FAMILY LIPOPROTEIN"/>
    <property type="match status" value="1"/>
</dbReference>
<dbReference type="InterPro" id="IPR010281">
    <property type="entry name" value="DUF885"/>
</dbReference>
<gene>
    <name evidence="1" type="ORF">E3J62_00905</name>
</gene>
<evidence type="ECO:0000313" key="2">
    <source>
        <dbReference type="Proteomes" id="UP000315525"/>
    </source>
</evidence>
<proteinExistence type="predicted"/>
<dbReference type="Proteomes" id="UP000315525">
    <property type="component" value="Unassembled WGS sequence"/>
</dbReference>